<accession>A0A0F7ZLR4</accession>
<evidence type="ECO:0000313" key="1">
    <source>
        <dbReference type="EMBL" id="KJZ71370.1"/>
    </source>
</evidence>
<sequence length="218" mass="24603">MEWSRLMHGLSSLGIQVAPVSEKASSSDSNWLGYAIDNCRHYLYDDFLQYACNLSSLSLTGDKNGYIGGPKSSQPVRWEQFWLPNLRHFELHGVHISQGLVDAMQDLTPRLKLLHLLDCYTDRRTAWLNLFLEICHIDPTELTDFDVSQASPDIYFEEGMIAAVKMKDLGVDHLFLNESFGAIEFMAESNNLRGRPCDSDNVDLSSVMRALAKVDAIV</sequence>
<protein>
    <submittedName>
        <fullName evidence="1">Uncharacterized protein</fullName>
    </submittedName>
</protein>
<dbReference type="AlphaFoldDB" id="A0A0F7ZLR4"/>
<gene>
    <name evidence="1" type="ORF">HIM_09253</name>
</gene>
<name>A0A0F7ZLR4_9HYPO</name>
<dbReference type="EMBL" id="KQ030577">
    <property type="protein sequence ID" value="KJZ71370.1"/>
    <property type="molecule type" value="Genomic_DNA"/>
</dbReference>
<dbReference type="Proteomes" id="UP000054481">
    <property type="component" value="Unassembled WGS sequence"/>
</dbReference>
<reference evidence="1 2" key="1">
    <citation type="journal article" date="2014" name="Genome Biol. Evol.">
        <title>Comparative genomics and transcriptomics analyses reveal divergent lifestyle features of nematode endoparasitic fungus Hirsutella minnesotensis.</title>
        <authorList>
            <person name="Lai Y."/>
            <person name="Liu K."/>
            <person name="Zhang X."/>
            <person name="Zhang X."/>
            <person name="Li K."/>
            <person name="Wang N."/>
            <person name="Shu C."/>
            <person name="Wu Y."/>
            <person name="Wang C."/>
            <person name="Bushley K.E."/>
            <person name="Xiang M."/>
            <person name="Liu X."/>
        </authorList>
    </citation>
    <scope>NUCLEOTIDE SEQUENCE [LARGE SCALE GENOMIC DNA]</scope>
    <source>
        <strain evidence="1 2">3608</strain>
    </source>
</reference>
<organism evidence="1 2">
    <name type="scientific">Hirsutella minnesotensis 3608</name>
    <dbReference type="NCBI Taxonomy" id="1043627"/>
    <lineage>
        <taxon>Eukaryota</taxon>
        <taxon>Fungi</taxon>
        <taxon>Dikarya</taxon>
        <taxon>Ascomycota</taxon>
        <taxon>Pezizomycotina</taxon>
        <taxon>Sordariomycetes</taxon>
        <taxon>Hypocreomycetidae</taxon>
        <taxon>Hypocreales</taxon>
        <taxon>Ophiocordycipitaceae</taxon>
        <taxon>Hirsutella</taxon>
    </lineage>
</organism>
<evidence type="ECO:0000313" key="2">
    <source>
        <dbReference type="Proteomes" id="UP000054481"/>
    </source>
</evidence>
<keyword evidence="2" id="KW-1185">Reference proteome</keyword>
<proteinExistence type="predicted"/>